<proteinExistence type="predicted"/>
<keyword evidence="2" id="KW-1185">Reference proteome</keyword>
<sequence>MVVLHLEVIWRNHKVCDVGGYLHSFQKHLQNLGTGWVASLDHLARTLELVWHISYMSVPYCIEGIPMTT</sequence>
<dbReference type="Proteomes" id="UP000825935">
    <property type="component" value="Chromosome 5"/>
</dbReference>
<accession>A0A8T2UTH4</accession>
<protein>
    <submittedName>
        <fullName evidence="1">Uncharacterized protein</fullName>
    </submittedName>
</protein>
<dbReference type="AlphaFoldDB" id="A0A8T2UTH4"/>
<name>A0A8T2UTH4_CERRI</name>
<gene>
    <name evidence="1" type="ORF">KP509_05G055100</name>
</gene>
<evidence type="ECO:0000313" key="1">
    <source>
        <dbReference type="EMBL" id="KAH7437073.1"/>
    </source>
</evidence>
<reference evidence="1" key="1">
    <citation type="submission" date="2021-08" db="EMBL/GenBank/DDBJ databases">
        <title>WGS assembly of Ceratopteris richardii.</title>
        <authorList>
            <person name="Marchant D.B."/>
            <person name="Chen G."/>
            <person name="Jenkins J."/>
            <person name="Shu S."/>
            <person name="Leebens-Mack J."/>
            <person name="Grimwood J."/>
            <person name="Schmutz J."/>
            <person name="Soltis P."/>
            <person name="Soltis D."/>
            <person name="Chen Z.-H."/>
        </authorList>
    </citation>
    <scope>NUCLEOTIDE SEQUENCE</scope>
    <source>
        <strain evidence="1">Whitten #5841</strain>
        <tissue evidence="1">Leaf</tissue>
    </source>
</reference>
<evidence type="ECO:0000313" key="2">
    <source>
        <dbReference type="Proteomes" id="UP000825935"/>
    </source>
</evidence>
<dbReference type="EMBL" id="CM035410">
    <property type="protein sequence ID" value="KAH7437073.1"/>
    <property type="molecule type" value="Genomic_DNA"/>
</dbReference>
<comment type="caution">
    <text evidence="1">The sequence shown here is derived from an EMBL/GenBank/DDBJ whole genome shotgun (WGS) entry which is preliminary data.</text>
</comment>
<organism evidence="1 2">
    <name type="scientific">Ceratopteris richardii</name>
    <name type="common">Triangle waterfern</name>
    <dbReference type="NCBI Taxonomy" id="49495"/>
    <lineage>
        <taxon>Eukaryota</taxon>
        <taxon>Viridiplantae</taxon>
        <taxon>Streptophyta</taxon>
        <taxon>Embryophyta</taxon>
        <taxon>Tracheophyta</taxon>
        <taxon>Polypodiopsida</taxon>
        <taxon>Polypodiidae</taxon>
        <taxon>Polypodiales</taxon>
        <taxon>Pteridineae</taxon>
        <taxon>Pteridaceae</taxon>
        <taxon>Parkerioideae</taxon>
        <taxon>Ceratopteris</taxon>
    </lineage>
</organism>
<dbReference type="OrthoDB" id="1878386at2759"/>